<proteinExistence type="predicted"/>
<sequence>MNADSVLMTGSNMDSREDSKPPLLLSEEPSLSHSDVAHCEQEICSPTPQSGKTVMVMPEDIEAAGLSTQNLSELTEEQFNALVLIAERRQRRDDQMAGSSSTGDSLTMVITGDGSLKLTDAAGQTFTFDRDQLAALRIDVNDLTDDSIQQIVQLAMPAINIGNKNLDLSKADMERPARIHSAALSGDSQGTAFKNDVVNSSPSVNEQVQISSQNSPRNAFIRYVRNGKCKVQYDDGRFEWIGEDAVDLCEVKPVPHSDHSGYHAGALPQGSDDTAVIVETPHMKRPCSVDAPFNGPIPPKRRGLDQSPNFCCPVCDRKVYQKEPSYIVIRLPACDDCTKERMIVLDERARRTSLSSRK</sequence>
<name>A0A7I4Y1J8_HAECO</name>
<reference evidence="3" key="1">
    <citation type="submission" date="2020-12" db="UniProtKB">
        <authorList>
            <consortium name="WormBaseParasite"/>
        </authorList>
    </citation>
    <scope>IDENTIFICATION</scope>
    <source>
        <strain evidence="3">MHco3</strain>
    </source>
</reference>
<dbReference type="WBParaSite" id="HCON_00042700-00002">
    <property type="protein sequence ID" value="HCON_00042700-00002"/>
    <property type="gene ID" value="HCON_00042700"/>
</dbReference>
<feature type="compositionally biased region" description="Low complexity" evidence="1">
    <location>
        <begin position="21"/>
        <end position="32"/>
    </location>
</feature>
<evidence type="ECO:0000313" key="3">
    <source>
        <dbReference type="WBParaSite" id="HCON_00042700-00002"/>
    </source>
</evidence>
<evidence type="ECO:0000313" key="2">
    <source>
        <dbReference type="Proteomes" id="UP000025227"/>
    </source>
</evidence>
<dbReference type="OrthoDB" id="5845898at2759"/>
<dbReference type="AlphaFoldDB" id="A0A7I4Y1J8"/>
<protein>
    <submittedName>
        <fullName evidence="3">Zinc finger protein</fullName>
    </submittedName>
</protein>
<accession>A0A7I4Y1J8</accession>
<evidence type="ECO:0000256" key="1">
    <source>
        <dbReference type="SAM" id="MobiDB-lite"/>
    </source>
</evidence>
<organism evidence="2 3">
    <name type="scientific">Haemonchus contortus</name>
    <name type="common">Barber pole worm</name>
    <dbReference type="NCBI Taxonomy" id="6289"/>
    <lineage>
        <taxon>Eukaryota</taxon>
        <taxon>Metazoa</taxon>
        <taxon>Ecdysozoa</taxon>
        <taxon>Nematoda</taxon>
        <taxon>Chromadorea</taxon>
        <taxon>Rhabditida</taxon>
        <taxon>Rhabditina</taxon>
        <taxon>Rhabditomorpha</taxon>
        <taxon>Strongyloidea</taxon>
        <taxon>Trichostrongylidae</taxon>
        <taxon>Haemonchus</taxon>
    </lineage>
</organism>
<dbReference type="Proteomes" id="UP000025227">
    <property type="component" value="Unplaced"/>
</dbReference>
<feature type="region of interest" description="Disordered" evidence="1">
    <location>
        <begin position="1"/>
        <end position="32"/>
    </location>
</feature>
<keyword evidence="2" id="KW-1185">Reference proteome</keyword>